<keyword evidence="12" id="KW-0969">Cilium</keyword>
<reference evidence="12 13" key="1">
    <citation type="journal article" date="2014" name="Environ. Microbiol.">
        <title>The nitrate-ammonifying and nosZ-carrying bacterium Bacillus vireti is a potent source and sink for nitric and nitrous oxide under high nitrate conditions.</title>
        <authorList>
            <person name="Mania D."/>
            <person name="Heylen K."/>
            <person name="van Spanning R.J."/>
            <person name="Frostegard A."/>
        </authorList>
    </citation>
    <scope>NUCLEOTIDE SEQUENCE [LARGE SCALE GENOMIC DNA]</scope>
    <source>
        <strain evidence="12 13">LMG 21834</strain>
    </source>
</reference>
<keyword evidence="5" id="KW-1003">Cell membrane</keyword>
<dbReference type="Proteomes" id="UP000018877">
    <property type="component" value="Unassembled WGS sequence"/>
</dbReference>
<evidence type="ECO:0000313" key="13">
    <source>
        <dbReference type="Proteomes" id="UP000018877"/>
    </source>
</evidence>
<evidence type="ECO:0000256" key="4">
    <source>
        <dbReference type="ARBA" id="ARBA00022448"/>
    </source>
</evidence>
<keyword evidence="8" id="KW-0653">Protein transport</keyword>
<gene>
    <name evidence="12" type="ORF">BAVI_08036</name>
</gene>
<evidence type="ECO:0000256" key="1">
    <source>
        <dbReference type="ARBA" id="ARBA00004413"/>
    </source>
</evidence>
<evidence type="ECO:0000256" key="7">
    <source>
        <dbReference type="ARBA" id="ARBA00022795"/>
    </source>
</evidence>
<dbReference type="GO" id="GO:0071973">
    <property type="term" value="P:bacterial-type flagellum-dependent cell motility"/>
    <property type="evidence" value="ECO:0007669"/>
    <property type="project" value="InterPro"/>
</dbReference>
<evidence type="ECO:0000256" key="8">
    <source>
        <dbReference type="ARBA" id="ARBA00022927"/>
    </source>
</evidence>
<dbReference type="InterPro" id="IPR053716">
    <property type="entry name" value="Flag_assembly_chemotaxis_eff"/>
</dbReference>
<evidence type="ECO:0000256" key="3">
    <source>
        <dbReference type="ARBA" id="ARBA00020392"/>
    </source>
</evidence>
<protein>
    <recommendedName>
        <fullName evidence="3">Flagellar FliJ protein</fullName>
    </recommendedName>
</protein>
<evidence type="ECO:0000256" key="10">
    <source>
        <dbReference type="ARBA" id="ARBA00023225"/>
    </source>
</evidence>
<evidence type="ECO:0000256" key="9">
    <source>
        <dbReference type="ARBA" id="ARBA00023136"/>
    </source>
</evidence>
<sequence>MKFTFSFQKVLDVKEKEQEIAKQEYGITKLRQLELAEEMEELEVVKENVFNQYNDVDCKTVKEILEFQQEIDHVSLRMKRLEDRSQQIHQEVEQKHQVLINKNQETKMWNQWKAKSMEAFQKQLDRSEQAMLDEMAVLRYSRRT</sequence>
<accession>A0AB94IQR5</accession>
<dbReference type="InterPro" id="IPR012823">
    <property type="entry name" value="Flagell_FliJ"/>
</dbReference>
<dbReference type="RefSeq" id="WP_024027812.1">
    <property type="nucleotide sequence ID" value="NZ_ALAN01000055.1"/>
</dbReference>
<name>A0AB94IQR5_9BACI</name>
<keyword evidence="6" id="KW-0145">Chemotaxis</keyword>
<evidence type="ECO:0000256" key="2">
    <source>
        <dbReference type="ARBA" id="ARBA00010004"/>
    </source>
</evidence>
<keyword evidence="11" id="KW-0175">Coiled coil</keyword>
<keyword evidence="13" id="KW-1185">Reference proteome</keyword>
<keyword evidence="7" id="KW-1005">Bacterial flagellum biogenesis</keyword>
<dbReference type="GO" id="GO:0015031">
    <property type="term" value="P:protein transport"/>
    <property type="evidence" value="ECO:0007669"/>
    <property type="project" value="UniProtKB-KW"/>
</dbReference>
<dbReference type="Gene3D" id="1.10.287.1700">
    <property type="match status" value="1"/>
</dbReference>
<keyword evidence="10" id="KW-1006">Bacterial flagellum protein export</keyword>
<proteinExistence type="inferred from homology"/>
<keyword evidence="9" id="KW-0472">Membrane</keyword>
<comment type="caution">
    <text evidence="12">The sequence shown here is derived from an EMBL/GenBank/DDBJ whole genome shotgun (WGS) entry which is preliminary data.</text>
</comment>
<dbReference type="GO" id="GO:0044781">
    <property type="term" value="P:bacterial-type flagellum organization"/>
    <property type="evidence" value="ECO:0007669"/>
    <property type="project" value="UniProtKB-KW"/>
</dbReference>
<dbReference type="GO" id="GO:0006935">
    <property type="term" value="P:chemotaxis"/>
    <property type="evidence" value="ECO:0007669"/>
    <property type="project" value="UniProtKB-KW"/>
</dbReference>
<comment type="similarity">
    <text evidence="2">Belongs to the FliJ family.</text>
</comment>
<evidence type="ECO:0000313" key="12">
    <source>
        <dbReference type="EMBL" id="ETI69342.1"/>
    </source>
</evidence>
<dbReference type="GO" id="GO:0009288">
    <property type="term" value="C:bacterial-type flagellum"/>
    <property type="evidence" value="ECO:0007669"/>
    <property type="project" value="InterPro"/>
</dbReference>
<comment type="subcellular location">
    <subcellularLocation>
        <location evidence="1">Cell membrane</location>
        <topology evidence="1">Peripheral membrane protein</topology>
        <orientation evidence="1">Cytoplasmic side</orientation>
    </subcellularLocation>
</comment>
<evidence type="ECO:0000256" key="11">
    <source>
        <dbReference type="SAM" id="Coils"/>
    </source>
</evidence>
<dbReference type="GO" id="GO:0005886">
    <property type="term" value="C:plasma membrane"/>
    <property type="evidence" value="ECO:0007669"/>
    <property type="project" value="UniProtKB-SubCell"/>
</dbReference>
<organism evidence="12 13">
    <name type="scientific">Neobacillus vireti LMG 21834</name>
    <dbReference type="NCBI Taxonomy" id="1131730"/>
    <lineage>
        <taxon>Bacteria</taxon>
        <taxon>Bacillati</taxon>
        <taxon>Bacillota</taxon>
        <taxon>Bacilli</taxon>
        <taxon>Bacillales</taxon>
        <taxon>Bacillaceae</taxon>
        <taxon>Neobacillus</taxon>
    </lineage>
</organism>
<evidence type="ECO:0000256" key="6">
    <source>
        <dbReference type="ARBA" id="ARBA00022500"/>
    </source>
</evidence>
<dbReference type="Pfam" id="PF02050">
    <property type="entry name" value="FliJ"/>
    <property type="match status" value="1"/>
</dbReference>
<evidence type="ECO:0000256" key="5">
    <source>
        <dbReference type="ARBA" id="ARBA00022475"/>
    </source>
</evidence>
<dbReference type="EMBL" id="ALAN01000055">
    <property type="protein sequence ID" value="ETI69342.1"/>
    <property type="molecule type" value="Genomic_DNA"/>
</dbReference>
<keyword evidence="4" id="KW-0813">Transport</keyword>
<keyword evidence="12" id="KW-0282">Flagellum</keyword>
<dbReference type="AlphaFoldDB" id="A0AB94IQR5"/>
<feature type="coiled-coil region" evidence="11">
    <location>
        <begin position="64"/>
        <end position="98"/>
    </location>
</feature>
<keyword evidence="12" id="KW-0966">Cell projection</keyword>